<evidence type="ECO:0000313" key="2">
    <source>
        <dbReference type="Proteomes" id="UP000324222"/>
    </source>
</evidence>
<proteinExistence type="predicted"/>
<accession>A0A5B7GPY8</accession>
<sequence>MSQKREKPGILFGGPKVVVNVGEWRWWASLRRSSQDKAGWQALPLETCIITADRRLTLPLATYCLILDLLDANFSLLPLVGIYCCTMLLQPQRPVGELLASEPLVRDLSPAASIRYHPASTREHMPVNTFPNKL</sequence>
<organism evidence="1 2">
    <name type="scientific">Portunus trituberculatus</name>
    <name type="common">Swimming crab</name>
    <name type="synonym">Neptunus trituberculatus</name>
    <dbReference type="NCBI Taxonomy" id="210409"/>
    <lineage>
        <taxon>Eukaryota</taxon>
        <taxon>Metazoa</taxon>
        <taxon>Ecdysozoa</taxon>
        <taxon>Arthropoda</taxon>
        <taxon>Crustacea</taxon>
        <taxon>Multicrustacea</taxon>
        <taxon>Malacostraca</taxon>
        <taxon>Eumalacostraca</taxon>
        <taxon>Eucarida</taxon>
        <taxon>Decapoda</taxon>
        <taxon>Pleocyemata</taxon>
        <taxon>Brachyura</taxon>
        <taxon>Eubrachyura</taxon>
        <taxon>Portunoidea</taxon>
        <taxon>Portunidae</taxon>
        <taxon>Portuninae</taxon>
        <taxon>Portunus</taxon>
    </lineage>
</organism>
<keyword evidence="2" id="KW-1185">Reference proteome</keyword>
<reference evidence="1 2" key="1">
    <citation type="submission" date="2019-05" db="EMBL/GenBank/DDBJ databases">
        <title>Another draft genome of Portunus trituberculatus and its Hox gene families provides insights of decapod evolution.</title>
        <authorList>
            <person name="Jeong J.-H."/>
            <person name="Song I."/>
            <person name="Kim S."/>
            <person name="Choi T."/>
            <person name="Kim D."/>
            <person name="Ryu S."/>
            <person name="Kim W."/>
        </authorList>
    </citation>
    <scope>NUCLEOTIDE SEQUENCE [LARGE SCALE GENOMIC DNA]</scope>
    <source>
        <tissue evidence="1">Muscle</tissue>
    </source>
</reference>
<comment type="caution">
    <text evidence="1">The sequence shown here is derived from an EMBL/GenBank/DDBJ whole genome shotgun (WGS) entry which is preliminary data.</text>
</comment>
<dbReference type="AlphaFoldDB" id="A0A5B7GPY8"/>
<evidence type="ECO:0000313" key="1">
    <source>
        <dbReference type="EMBL" id="MPC59287.1"/>
    </source>
</evidence>
<protein>
    <submittedName>
        <fullName evidence="1">Uncharacterized protein</fullName>
    </submittedName>
</protein>
<dbReference type="EMBL" id="VSRR010016429">
    <property type="protein sequence ID" value="MPC59287.1"/>
    <property type="molecule type" value="Genomic_DNA"/>
</dbReference>
<gene>
    <name evidence="1" type="ORF">E2C01_053303</name>
</gene>
<name>A0A5B7GPY8_PORTR</name>
<dbReference type="Proteomes" id="UP000324222">
    <property type="component" value="Unassembled WGS sequence"/>
</dbReference>